<feature type="transmembrane region" description="Helical" evidence="6">
    <location>
        <begin position="298"/>
        <end position="327"/>
    </location>
</feature>
<keyword evidence="4 6" id="KW-1133">Transmembrane helix</keyword>
<gene>
    <name evidence="7" type="ORF">NtB2_01634</name>
</gene>
<keyword evidence="8" id="KW-1185">Reference proteome</keyword>
<dbReference type="PANTHER" id="PTHR43243:SF4">
    <property type="entry name" value="CATIONIC AMINO ACID TRANSPORTER 4"/>
    <property type="match status" value="1"/>
</dbReference>
<dbReference type="PIRSF" id="PIRSF006060">
    <property type="entry name" value="AA_transporter"/>
    <property type="match status" value="1"/>
</dbReference>
<sequence>MNLFRKRTSLEKTEMKRTLRGMDLILFGLGAMIGTGIFTTSGIVASTMAGPALVISIVIGAVSVGISALIFAEFSSRMPSHGGVYGYIYAVFGELPAWIAGWLALMEFFLLVAVISSSWGAYLKGLFHFKLPAVIAGSIGTSHGFSVDLVAIFVVILIAMALMMNLRILVTINNILVVLKFSALIVFIVAGLFYINPSNWSNFAPFGFGHIFGGDDSGIMAGASFMFIAFLGFEAIPLTVDESREPRKSIPYGIFAALVTTVIFYAMVVLVLTGVVNYKNLNVPNGLAYALQSIGLNWASAYVSVVAVVTLITVGVAMAYALSRVIYGMSRDGLLPRSLSLLSHRRRVPYRINILIGLVAIVVAGFIPLRNLIQLLNLSTILYLIMLALAVIKLRRDFGEPGKNEIKTPLVPILPIFSVIFGIILISHYNLETYISLGISLAVALLVYLTYGYRHSKLNRKKSRD</sequence>
<feature type="transmembrane region" description="Helical" evidence="6">
    <location>
        <begin position="406"/>
        <end position="427"/>
    </location>
</feature>
<keyword evidence="5 6" id="KW-0472">Membrane</keyword>
<name>A0A2R5HKQ5_9LACT</name>
<evidence type="ECO:0000256" key="3">
    <source>
        <dbReference type="ARBA" id="ARBA00022692"/>
    </source>
</evidence>
<evidence type="ECO:0000313" key="8">
    <source>
        <dbReference type="Proteomes" id="UP000245021"/>
    </source>
</evidence>
<proteinExistence type="predicted"/>
<dbReference type="OrthoDB" id="9762947at2"/>
<dbReference type="EMBL" id="BFFO01000014">
    <property type="protein sequence ID" value="GBG97488.1"/>
    <property type="molecule type" value="Genomic_DNA"/>
</dbReference>
<comment type="subcellular location">
    <subcellularLocation>
        <location evidence="1">Membrane</location>
        <topology evidence="1">Multi-pass membrane protein</topology>
    </subcellularLocation>
</comment>
<evidence type="ECO:0000256" key="2">
    <source>
        <dbReference type="ARBA" id="ARBA00022448"/>
    </source>
</evidence>
<dbReference type="Gene3D" id="1.20.1740.10">
    <property type="entry name" value="Amino acid/polyamine transporter I"/>
    <property type="match status" value="1"/>
</dbReference>
<feature type="transmembrane region" description="Helical" evidence="6">
    <location>
        <begin position="375"/>
        <end position="394"/>
    </location>
</feature>
<organism evidence="7 8">
    <name type="scientific">Lactococcus termiticola</name>
    <dbReference type="NCBI Taxonomy" id="2169526"/>
    <lineage>
        <taxon>Bacteria</taxon>
        <taxon>Bacillati</taxon>
        <taxon>Bacillota</taxon>
        <taxon>Bacilli</taxon>
        <taxon>Lactobacillales</taxon>
        <taxon>Streptococcaceae</taxon>
        <taxon>Lactococcus</taxon>
    </lineage>
</organism>
<evidence type="ECO:0000256" key="1">
    <source>
        <dbReference type="ARBA" id="ARBA00004141"/>
    </source>
</evidence>
<evidence type="ECO:0000256" key="6">
    <source>
        <dbReference type="SAM" id="Phobius"/>
    </source>
</evidence>
<dbReference type="GO" id="GO:0015171">
    <property type="term" value="F:amino acid transmembrane transporter activity"/>
    <property type="evidence" value="ECO:0007669"/>
    <property type="project" value="TreeGrafter"/>
</dbReference>
<feature type="transmembrane region" description="Helical" evidence="6">
    <location>
        <begin position="348"/>
        <end position="369"/>
    </location>
</feature>
<feature type="transmembrane region" description="Helical" evidence="6">
    <location>
        <begin position="21"/>
        <end position="45"/>
    </location>
</feature>
<feature type="transmembrane region" description="Helical" evidence="6">
    <location>
        <begin position="219"/>
        <end position="240"/>
    </location>
</feature>
<comment type="caution">
    <text evidence="7">The sequence shown here is derived from an EMBL/GenBank/DDBJ whole genome shotgun (WGS) entry which is preliminary data.</text>
</comment>
<feature type="transmembrane region" description="Helical" evidence="6">
    <location>
        <begin position="175"/>
        <end position="195"/>
    </location>
</feature>
<dbReference type="RefSeq" id="WP_109246445.1">
    <property type="nucleotide sequence ID" value="NZ_BFFO01000014.1"/>
</dbReference>
<evidence type="ECO:0000313" key="7">
    <source>
        <dbReference type="EMBL" id="GBG97488.1"/>
    </source>
</evidence>
<protein>
    <submittedName>
        <fullName evidence="7">Amino acid permease</fullName>
    </submittedName>
</protein>
<feature type="transmembrane region" description="Helical" evidence="6">
    <location>
        <begin position="433"/>
        <end position="453"/>
    </location>
</feature>
<feature type="transmembrane region" description="Helical" evidence="6">
    <location>
        <begin position="135"/>
        <end position="163"/>
    </location>
</feature>
<dbReference type="InterPro" id="IPR002293">
    <property type="entry name" value="AA/rel_permease1"/>
</dbReference>
<reference evidence="7 8" key="1">
    <citation type="journal article" date="2018" name="Genome Announc.">
        <title>Draft Genome Sequence of Lactococcus sp. Strain NtB2 (JCM 32569), Isolated from the Gut of the Higher Termite Nasutitermes takasagoensis.</title>
        <authorList>
            <person name="Noda S."/>
            <person name="Aihara C."/>
            <person name="Yuki M."/>
            <person name="Ohkuma M."/>
        </authorList>
    </citation>
    <scope>NUCLEOTIDE SEQUENCE [LARGE SCALE GENOMIC DNA]</scope>
    <source>
        <strain evidence="7 8">NtB2</strain>
    </source>
</reference>
<dbReference type="AlphaFoldDB" id="A0A2R5HKQ5"/>
<evidence type="ECO:0000256" key="4">
    <source>
        <dbReference type="ARBA" id="ARBA00022989"/>
    </source>
</evidence>
<keyword evidence="3 6" id="KW-0812">Transmembrane</keyword>
<feature type="transmembrane region" description="Helical" evidence="6">
    <location>
        <begin position="84"/>
        <end position="115"/>
    </location>
</feature>
<evidence type="ECO:0000256" key="5">
    <source>
        <dbReference type="ARBA" id="ARBA00023136"/>
    </source>
</evidence>
<dbReference type="GO" id="GO:0016020">
    <property type="term" value="C:membrane"/>
    <property type="evidence" value="ECO:0007669"/>
    <property type="project" value="UniProtKB-SubCell"/>
</dbReference>
<keyword evidence="2" id="KW-0813">Transport</keyword>
<dbReference type="Pfam" id="PF13520">
    <property type="entry name" value="AA_permease_2"/>
    <property type="match status" value="1"/>
</dbReference>
<feature type="transmembrane region" description="Helical" evidence="6">
    <location>
        <begin position="51"/>
        <end position="72"/>
    </location>
</feature>
<dbReference type="PANTHER" id="PTHR43243">
    <property type="entry name" value="INNER MEMBRANE TRANSPORTER YGJI-RELATED"/>
    <property type="match status" value="1"/>
</dbReference>
<feature type="transmembrane region" description="Helical" evidence="6">
    <location>
        <begin position="252"/>
        <end position="278"/>
    </location>
</feature>
<dbReference type="Proteomes" id="UP000245021">
    <property type="component" value="Unassembled WGS sequence"/>
</dbReference>
<accession>A0A2R5HKQ5</accession>